<comment type="caution">
    <text evidence="2">The sequence shown here is derived from an EMBL/GenBank/DDBJ whole genome shotgun (WGS) entry which is preliminary data.</text>
</comment>
<dbReference type="AlphaFoldDB" id="A0A105VEC4"/>
<feature type="transmembrane region" description="Helical" evidence="1">
    <location>
        <begin position="12"/>
        <end position="31"/>
    </location>
</feature>
<dbReference type="Proteomes" id="UP000062317">
    <property type="component" value="Unassembled WGS sequence"/>
</dbReference>
<gene>
    <name evidence="2" type="ORF">WT27_00445</name>
</gene>
<feature type="transmembrane region" description="Helical" evidence="1">
    <location>
        <begin position="102"/>
        <end position="122"/>
    </location>
</feature>
<protein>
    <submittedName>
        <fullName evidence="2">Metal-binding protein</fullName>
    </submittedName>
</protein>
<dbReference type="RefSeq" id="WP_060107002.1">
    <property type="nucleotide sequence ID" value="NZ_LPEQ01000081.1"/>
</dbReference>
<proteinExistence type="predicted"/>
<organism evidence="2 3">
    <name type="scientific">Burkholderia territorii</name>
    <dbReference type="NCBI Taxonomy" id="1503055"/>
    <lineage>
        <taxon>Bacteria</taxon>
        <taxon>Pseudomonadati</taxon>
        <taxon>Pseudomonadota</taxon>
        <taxon>Betaproteobacteria</taxon>
        <taxon>Burkholderiales</taxon>
        <taxon>Burkholderiaceae</taxon>
        <taxon>Burkholderia</taxon>
        <taxon>Burkholderia cepacia complex</taxon>
    </lineage>
</organism>
<evidence type="ECO:0000256" key="1">
    <source>
        <dbReference type="SAM" id="Phobius"/>
    </source>
</evidence>
<sequence length="263" mass="28014">MIPVGDFLGRERVVTLLGMTALVGACWVYLWTGAGTGMSALDMTALALFPHRLADDMGAMDPSLATVILMWWVMMIAMMTPGAAPLVLLYRRVLRHRGAQAAGAAFTSAFLLAGYLAAWLGFSIAAAVSQTLLQPAGLISGMMLWSKSAVLSAIVLALAGAYQFSPFKQACLRQCRSPVAFLTTYWRPGATGSFLLGVRHGAYCVGCCWLLMALLFVGGVMNVVWIVALSLFVLVEKVLPGGERIGRVLGVVLIAWAVATLLV</sequence>
<reference evidence="2 3" key="1">
    <citation type="submission" date="2015-11" db="EMBL/GenBank/DDBJ databases">
        <title>Expanding the genomic diversity of Burkholderia species for the development of highly accurate diagnostics.</title>
        <authorList>
            <person name="Sahl J."/>
            <person name="Keim P."/>
            <person name="Wagner D."/>
        </authorList>
    </citation>
    <scope>NUCLEOTIDE SEQUENCE [LARGE SCALE GENOMIC DNA]</scope>
    <source>
        <strain evidence="2 3">MSMB1301WGS</strain>
    </source>
</reference>
<feature type="transmembrane region" description="Helical" evidence="1">
    <location>
        <begin position="69"/>
        <end position="90"/>
    </location>
</feature>
<name>A0A105VEC4_9BURK</name>
<accession>A0A105VEC4</accession>
<keyword evidence="1" id="KW-1133">Transmembrane helix</keyword>
<feature type="transmembrane region" description="Helical" evidence="1">
    <location>
        <begin position="209"/>
        <end position="233"/>
    </location>
</feature>
<keyword evidence="1" id="KW-0472">Membrane</keyword>
<keyword evidence="1" id="KW-0812">Transmembrane</keyword>
<evidence type="ECO:0000313" key="2">
    <source>
        <dbReference type="EMBL" id="KVV46242.1"/>
    </source>
</evidence>
<feature type="transmembrane region" description="Helical" evidence="1">
    <location>
        <begin position="245"/>
        <end position="262"/>
    </location>
</feature>
<dbReference type="InterPro" id="IPR018688">
    <property type="entry name" value="PpoB2-like"/>
</dbReference>
<feature type="transmembrane region" description="Helical" evidence="1">
    <location>
        <begin position="142"/>
        <end position="164"/>
    </location>
</feature>
<dbReference type="EMBL" id="LPEQ01000081">
    <property type="protein sequence ID" value="KVV46242.1"/>
    <property type="molecule type" value="Genomic_DNA"/>
</dbReference>
<keyword evidence="3" id="KW-1185">Reference proteome</keyword>
<evidence type="ECO:0000313" key="3">
    <source>
        <dbReference type="Proteomes" id="UP000062317"/>
    </source>
</evidence>
<dbReference type="Pfam" id="PF09948">
    <property type="entry name" value="PpoB2"/>
    <property type="match status" value="1"/>
</dbReference>